<keyword evidence="6 8" id="KW-1133">Transmembrane helix</keyword>
<evidence type="ECO:0000256" key="4">
    <source>
        <dbReference type="ARBA" id="ARBA00022692"/>
    </source>
</evidence>
<sequence length="140" mass="15711">MLATLTAAKYLTLSFAIFYTFAVLFGAPFFSDIIATTVLAATLTLVTALPAVLIFDSEEKFLEVLLLAFSADYTKTTKESIYILTSIFAIFGAWAAAAVHPLDWDRWWQVRRIIFDIYCRNYKTATSVYADSVQKSSVLH</sequence>
<evidence type="ECO:0000256" key="8">
    <source>
        <dbReference type="SAM" id="Phobius"/>
    </source>
</evidence>
<dbReference type="Proteomes" id="UP000230233">
    <property type="component" value="Chromosome IV"/>
</dbReference>
<comment type="caution">
    <text evidence="9">The sequence shown here is derived from an EMBL/GenBank/DDBJ whole genome shotgun (WGS) entry which is preliminary data.</text>
</comment>
<evidence type="ECO:0000313" key="9">
    <source>
        <dbReference type="EMBL" id="PIC34078.1"/>
    </source>
</evidence>
<reference evidence="10" key="1">
    <citation type="submission" date="2017-10" db="EMBL/GenBank/DDBJ databases">
        <title>Rapid genome shrinkage in a self-fertile nematode reveals novel sperm competition proteins.</title>
        <authorList>
            <person name="Yin D."/>
            <person name="Schwarz E.M."/>
            <person name="Thomas C.G."/>
            <person name="Felde R.L."/>
            <person name="Korf I.F."/>
            <person name="Cutter A.D."/>
            <person name="Schartner C.M."/>
            <person name="Ralston E.J."/>
            <person name="Meyer B.J."/>
            <person name="Haag E.S."/>
        </authorList>
    </citation>
    <scope>NUCLEOTIDE SEQUENCE [LARGE SCALE GENOMIC DNA]</scope>
    <source>
        <strain evidence="10">JU1422</strain>
    </source>
</reference>
<evidence type="ECO:0000256" key="5">
    <source>
        <dbReference type="ARBA" id="ARBA00022824"/>
    </source>
</evidence>
<keyword evidence="4 8" id="KW-0812">Transmembrane</keyword>
<dbReference type="GO" id="GO:0006506">
    <property type="term" value="P:GPI anchor biosynthetic process"/>
    <property type="evidence" value="ECO:0007669"/>
    <property type="project" value="UniProtKB-UniPathway"/>
</dbReference>
<name>A0A2G5U3G7_9PELO</name>
<keyword evidence="5" id="KW-0256">Endoplasmic reticulum</keyword>
<keyword evidence="7 8" id="KW-0472">Membrane</keyword>
<evidence type="ECO:0000313" key="10">
    <source>
        <dbReference type="Proteomes" id="UP000230233"/>
    </source>
</evidence>
<protein>
    <submittedName>
        <fullName evidence="9">Uncharacterized protein</fullName>
    </submittedName>
</protein>
<dbReference type="OrthoDB" id="338854at2759"/>
<accession>A0A2G5U3G7</accession>
<evidence type="ECO:0000256" key="7">
    <source>
        <dbReference type="ARBA" id="ARBA00023136"/>
    </source>
</evidence>
<organism evidence="9 10">
    <name type="scientific">Caenorhabditis nigoni</name>
    <dbReference type="NCBI Taxonomy" id="1611254"/>
    <lineage>
        <taxon>Eukaryota</taxon>
        <taxon>Metazoa</taxon>
        <taxon>Ecdysozoa</taxon>
        <taxon>Nematoda</taxon>
        <taxon>Chromadorea</taxon>
        <taxon>Rhabditida</taxon>
        <taxon>Rhabditina</taxon>
        <taxon>Rhabditomorpha</taxon>
        <taxon>Rhabditoidea</taxon>
        <taxon>Rhabditidae</taxon>
        <taxon>Peloderinae</taxon>
        <taxon>Caenorhabditis</taxon>
    </lineage>
</organism>
<comment type="subcellular location">
    <subcellularLocation>
        <location evidence="1">Endoplasmic reticulum membrane</location>
        <topology evidence="1">Multi-pass membrane protein</topology>
    </subcellularLocation>
</comment>
<proteinExistence type="predicted"/>
<dbReference type="UniPathway" id="UPA00196"/>
<feature type="transmembrane region" description="Helical" evidence="8">
    <location>
        <begin position="7"/>
        <end position="27"/>
    </location>
</feature>
<feature type="transmembrane region" description="Helical" evidence="8">
    <location>
        <begin position="81"/>
        <end position="102"/>
    </location>
</feature>
<dbReference type="EMBL" id="PDUG01000004">
    <property type="protein sequence ID" value="PIC34078.1"/>
    <property type="molecule type" value="Genomic_DNA"/>
</dbReference>
<dbReference type="GO" id="GO:0005789">
    <property type="term" value="C:endoplasmic reticulum membrane"/>
    <property type="evidence" value="ECO:0007669"/>
    <property type="project" value="UniProtKB-SubCell"/>
</dbReference>
<dbReference type="AlphaFoldDB" id="A0A2G5U3G7"/>
<gene>
    <name evidence="9" type="primary">Cni-nprl-2</name>
    <name evidence="9" type="synonym">Cnig_chr_IV.g13840</name>
    <name evidence="9" type="ORF">B9Z55_013840</name>
</gene>
<evidence type="ECO:0000256" key="2">
    <source>
        <dbReference type="ARBA" id="ARBA00004687"/>
    </source>
</evidence>
<evidence type="ECO:0000256" key="3">
    <source>
        <dbReference type="ARBA" id="ARBA00022502"/>
    </source>
</evidence>
<keyword evidence="10" id="KW-1185">Reference proteome</keyword>
<comment type="pathway">
    <text evidence="2">Glycolipid biosynthesis; glycosylphosphatidylinositol-anchor biosynthesis.</text>
</comment>
<dbReference type="InterPro" id="IPR009580">
    <property type="entry name" value="GPI_biosynthesis_protein_Pig-F"/>
</dbReference>
<feature type="transmembrane region" description="Helical" evidence="8">
    <location>
        <begin position="33"/>
        <end position="55"/>
    </location>
</feature>
<evidence type="ECO:0000256" key="1">
    <source>
        <dbReference type="ARBA" id="ARBA00004477"/>
    </source>
</evidence>
<evidence type="ECO:0000256" key="6">
    <source>
        <dbReference type="ARBA" id="ARBA00022989"/>
    </source>
</evidence>
<dbReference type="Pfam" id="PF06699">
    <property type="entry name" value="PIG-F"/>
    <property type="match status" value="1"/>
</dbReference>
<keyword evidence="3" id="KW-0337">GPI-anchor biosynthesis</keyword>